<comment type="subcellular location">
    <subcellularLocation>
        <location evidence="1">Cell membrane</location>
        <topology evidence="1">Multi-pass membrane protein</topology>
    </subcellularLocation>
</comment>
<evidence type="ECO:0000256" key="3">
    <source>
        <dbReference type="ARBA" id="ARBA00022475"/>
    </source>
</evidence>
<feature type="transmembrane region" description="Helical" evidence="7">
    <location>
        <begin position="75"/>
        <end position="95"/>
    </location>
</feature>
<comment type="similarity">
    <text evidence="2">Belongs to the DoxX family.</text>
</comment>
<dbReference type="RefSeq" id="WP_005872615.1">
    <property type="nucleotide sequence ID" value="NZ_ACYG01000028.1"/>
</dbReference>
<keyword evidence="6 7" id="KW-0472">Membrane</keyword>
<evidence type="ECO:0000256" key="5">
    <source>
        <dbReference type="ARBA" id="ARBA00022989"/>
    </source>
</evidence>
<evidence type="ECO:0000256" key="4">
    <source>
        <dbReference type="ARBA" id="ARBA00022692"/>
    </source>
</evidence>
<reference evidence="8 9" key="1">
    <citation type="submission" date="2009-07" db="EMBL/GenBank/DDBJ databases">
        <authorList>
            <person name="Madupu R."/>
            <person name="Sebastian Y."/>
            <person name="Durkin A.S."/>
            <person name="Torralba M."/>
            <person name="Methe B."/>
            <person name="Sutton G.G."/>
            <person name="Strausberg R.L."/>
            <person name="Nelson K.E."/>
        </authorList>
    </citation>
    <scope>NUCLEOTIDE SEQUENCE [LARGE SCALE GENOMIC DNA]</scope>
    <source>
        <strain evidence="8 9">RM3268</strain>
    </source>
</reference>
<evidence type="ECO:0000256" key="2">
    <source>
        <dbReference type="ARBA" id="ARBA00006679"/>
    </source>
</evidence>
<feature type="transmembrane region" description="Helical" evidence="7">
    <location>
        <begin position="107"/>
        <end position="127"/>
    </location>
</feature>
<dbReference type="AlphaFoldDB" id="C8PK77"/>
<gene>
    <name evidence="8" type="ORF">CAMGR0001_1782</name>
</gene>
<keyword evidence="9" id="KW-1185">Reference proteome</keyword>
<dbReference type="InterPro" id="IPR051907">
    <property type="entry name" value="DoxX-like_oxidoreductase"/>
</dbReference>
<name>C8PK77_9BACT</name>
<feature type="transmembrane region" description="Helical" evidence="7">
    <location>
        <begin position="6"/>
        <end position="27"/>
    </location>
</feature>
<dbReference type="Pfam" id="PF07681">
    <property type="entry name" value="DoxX"/>
    <property type="match status" value="1"/>
</dbReference>
<dbReference type="InterPro" id="IPR032808">
    <property type="entry name" value="DoxX"/>
</dbReference>
<dbReference type="GO" id="GO:0005886">
    <property type="term" value="C:plasma membrane"/>
    <property type="evidence" value="ECO:0007669"/>
    <property type="project" value="UniProtKB-SubCell"/>
</dbReference>
<dbReference type="PANTHER" id="PTHR33452">
    <property type="entry name" value="OXIDOREDUCTASE CATD-RELATED"/>
    <property type="match status" value="1"/>
</dbReference>
<dbReference type="PANTHER" id="PTHR33452:SF1">
    <property type="entry name" value="INNER MEMBRANE PROTEIN YPHA-RELATED"/>
    <property type="match status" value="1"/>
</dbReference>
<dbReference type="STRING" id="824.CGRAC_1598"/>
<evidence type="ECO:0000256" key="7">
    <source>
        <dbReference type="SAM" id="Phobius"/>
    </source>
</evidence>
<evidence type="ECO:0000313" key="8">
    <source>
        <dbReference type="EMBL" id="EEV16771.1"/>
    </source>
</evidence>
<keyword evidence="5 7" id="KW-1133">Transmembrane helix</keyword>
<dbReference type="eggNOG" id="COG2259">
    <property type="taxonomic scope" value="Bacteria"/>
</dbReference>
<evidence type="ECO:0000256" key="1">
    <source>
        <dbReference type="ARBA" id="ARBA00004651"/>
    </source>
</evidence>
<dbReference type="Proteomes" id="UP000005709">
    <property type="component" value="Unassembled WGS sequence"/>
</dbReference>
<dbReference type="EMBL" id="ACYG01000028">
    <property type="protein sequence ID" value="EEV16771.1"/>
    <property type="molecule type" value="Genomic_DNA"/>
</dbReference>
<protein>
    <submittedName>
        <fullName evidence="8">DoxX family protein</fullName>
    </submittedName>
</protein>
<proteinExistence type="inferred from homology"/>
<organism evidence="8 9">
    <name type="scientific">Campylobacter gracilis RM3268</name>
    <dbReference type="NCBI Taxonomy" id="553220"/>
    <lineage>
        <taxon>Bacteria</taxon>
        <taxon>Pseudomonadati</taxon>
        <taxon>Campylobacterota</taxon>
        <taxon>Epsilonproteobacteria</taxon>
        <taxon>Campylobacterales</taxon>
        <taxon>Campylobacteraceae</taxon>
        <taxon>Campylobacter</taxon>
    </lineage>
</organism>
<comment type="caution">
    <text evidence="8">The sequence shown here is derived from an EMBL/GenBank/DDBJ whole genome shotgun (WGS) entry which is preliminary data.</text>
</comment>
<evidence type="ECO:0000256" key="6">
    <source>
        <dbReference type="ARBA" id="ARBA00023136"/>
    </source>
</evidence>
<keyword evidence="3" id="KW-1003">Cell membrane</keyword>
<keyword evidence="4 7" id="KW-0812">Transmembrane</keyword>
<evidence type="ECO:0000313" key="9">
    <source>
        <dbReference type="Proteomes" id="UP000005709"/>
    </source>
</evidence>
<accession>C8PK77</accession>
<feature type="transmembrane region" description="Helical" evidence="7">
    <location>
        <begin position="48"/>
        <end position="69"/>
    </location>
</feature>
<sequence length="129" mass="13752">MNMININFGLLFIRLGLGVCLLMHGIFKLTHGIDGVKSMLVARGIPDLVAYGAYVGEVLAPAMIIIGVFCRIGALLVIANVLMIIYVLHTPLSALTGVGGFELEIVYLYLSAAICLVICGGGEFVLIRD</sequence>